<feature type="region of interest" description="Disordered" evidence="1">
    <location>
        <begin position="33"/>
        <end position="58"/>
    </location>
</feature>
<comment type="caution">
    <text evidence="3">The sequence shown here is derived from an EMBL/GenBank/DDBJ whole genome shotgun (WGS) entry which is preliminary data.</text>
</comment>
<dbReference type="Proteomes" id="UP000229378">
    <property type="component" value="Unassembled WGS sequence"/>
</dbReference>
<accession>A0A2G4U106</accession>
<evidence type="ECO:0000313" key="3">
    <source>
        <dbReference type="EMBL" id="PHZ26991.1"/>
    </source>
</evidence>
<feature type="transmembrane region" description="Helical" evidence="2">
    <location>
        <begin position="6"/>
        <end position="24"/>
    </location>
</feature>
<proteinExistence type="predicted"/>
<name>A0A2G4U106_YERBE</name>
<keyword evidence="2" id="KW-0472">Membrane</keyword>
<evidence type="ECO:0000313" key="4">
    <source>
        <dbReference type="Proteomes" id="UP000229378"/>
    </source>
</evidence>
<gene>
    <name evidence="3" type="ORF">CS533_13685</name>
</gene>
<keyword evidence="2" id="KW-0812">Transmembrane</keyword>
<dbReference type="EMBL" id="PEHN01000013">
    <property type="protein sequence ID" value="PHZ26991.1"/>
    <property type="molecule type" value="Genomic_DNA"/>
</dbReference>
<dbReference type="AlphaFoldDB" id="A0A2G4U106"/>
<feature type="compositionally biased region" description="Basic residues" evidence="1">
    <location>
        <begin position="40"/>
        <end position="58"/>
    </location>
</feature>
<reference evidence="3 4" key="1">
    <citation type="submission" date="2017-10" db="EMBL/GenBank/DDBJ databases">
        <authorList>
            <person name="Banno H."/>
            <person name="Chua N.-H."/>
        </authorList>
    </citation>
    <scope>NUCLEOTIDE SEQUENCE [LARGE SCALE GENOMIC DNA]</scope>
    <source>
        <strain evidence="3 4">SCPM-O-B-7607</strain>
    </source>
</reference>
<protein>
    <submittedName>
        <fullName evidence="3">High mobility group protein Z</fullName>
    </submittedName>
</protein>
<sequence length="58" mass="7057">MQWVIPIIALLLTCYLLWLLGKLWRLSQRRSRLRSATAARQRKHLPSNRPGRRKYRKE</sequence>
<organism evidence="3 4">
    <name type="scientific">Yersinia bercovieri</name>
    <dbReference type="NCBI Taxonomy" id="634"/>
    <lineage>
        <taxon>Bacteria</taxon>
        <taxon>Pseudomonadati</taxon>
        <taxon>Pseudomonadota</taxon>
        <taxon>Gammaproteobacteria</taxon>
        <taxon>Enterobacterales</taxon>
        <taxon>Yersiniaceae</taxon>
        <taxon>Yersinia</taxon>
    </lineage>
</organism>
<keyword evidence="2" id="KW-1133">Transmembrane helix</keyword>
<evidence type="ECO:0000256" key="2">
    <source>
        <dbReference type="SAM" id="Phobius"/>
    </source>
</evidence>
<evidence type="ECO:0000256" key="1">
    <source>
        <dbReference type="SAM" id="MobiDB-lite"/>
    </source>
</evidence>